<proteinExistence type="predicted"/>
<dbReference type="EMBL" id="DVMZ01000054">
    <property type="protein sequence ID" value="HIU58849.1"/>
    <property type="molecule type" value="Genomic_DNA"/>
</dbReference>
<evidence type="ECO:0000313" key="7">
    <source>
        <dbReference type="Proteomes" id="UP000824081"/>
    </source>
</evidence>
<reference evidence="6" key="1">
    <citation type="submission" date="2020-10" db="EMBL/GenBank/DDBJ databases">
        <authorList>
            <person name="Gilroy R."/>
        </authorList>
    </citation>
    <scope>NUCLEOTIDE SEQUENCE</scope>
    <source>
        <strain evidence="6">11687</strain>
    </source>
</reference>
<dbReference type="SMART" id="SM00382">
    <property type="entry name" value="AAA"/>
    <property type="match status" value="2"/>
</dbReference>
<evidence type="ECO:0000259" key="5">
    <source>
        <dbReference type="PROSITE" id="PS50893"/>
    </source>
</evidence>
<dbReference type="GO" id="GO:0016887">
    <property type="term" value="F:ATP hydrolysis activity"/>
    <property type="evidence" value="ECO:0007669"/>
    <property type="project" value="InterPro"/>
</dbReference>
<gene>
    <name evidence="6" type="ORF">IAC57_01985</name>
</gene>
<comment type="caution">
    <text evidence="6">The sequence shown here is derived from an EMBL/GenBank/DDBJ whole genome shotgun (WGS) entry which is preliminary data.</text>
</comment>
<reference evidence="6" key="2">
    <citation type="journal article" date="2021" name="PeerJ">
        <title>Extensive microbial diversity within the chicken gut microbiome revealed by metagenomics and culture.</title>
        <authorList>
            <person name="Gilroy R."/>
            <person name="Ravi A."/>
            <person name="Getino M."/>
            <person name="Pursley I."/>
            <person name="Horton D.L."/>
            <person name="Alikhan N.F."/>
            <person name="Baker D."/>
            <person name="Gharbi K."/>
            <person name="Hall N."/>
            <person name="Watson M."/>
            <person name="Adriaenssens E.M."/>
            <person name="Foster-Nyarko E."/>
            <person name="Jarju S."/>
            <person name="Secka A."/>
            <person name="Antonio M."/>
            <person name="Oren A."/>
            <person name="Chaudhuri R.R."/>
            <person name="La Ragione R."/>
            <person name="Hildebrand F."/>
            <person name="Pallen M.J."/>
        </authorList>
    </citation>
    <scope>NUCLEOTIDE SEQUENCE</scope>
    <source>
        <strain evidence="6">11687</strain>
    </source>
</reference>
<dbReference type="CDD" id="cd03215">
    <property type="entry name" value="ABC_Carb_Monos_II"/>
    <property type="match status" value="1"/>
</dbReference>
<keyword evidence="4 6" id="KW-0067">ATP-binding</keyword>
<sequence>MKEMGNEVILVCKDIVKKFGPVNALNGVDFEVRRGEIRGLIGENGSGKSTLTSIMAGMQKATSGSMEYKGKPWNPSTMAEAQEQGVCMILQESNTIRGCTVAENIFAGQIEKFSTFGVVNMRKMIAEAQKLLDSFGIGKISAADVIDKYSFEDRKMIEIVRSISSDTEVLVVDETTTALSFDARELFYGLMKKLAEQNKAVIFISHDMNEILEQCTDLTVLRDGDIIGNLTGEEMRQPGAPERIRYMMVGREIGDAYYRSDYDVSHLEEVALEFRDVSVGPVKNFSLQLHKGEIIGFGGLSGCGMRLIGRAGFGLEKLSSGGVYKNGKKITDPLTAIRSGIGYVSKDRDTEALILSASIADNITFPSLDAISRFTFINPLKEKSLVKREVERYLIKCNSPRQLVSTLSGGNKQKVSFAKWTAKGSDVIIMDCPTRGVDIGVKQAMYAFIAQMKKEGKAILLISEELPELIGMADKIIILKDFAVSGEFMRSADLKETDIIGSMI</sequence>
<keyword evidence="2" id="KW-0677">Repeat</keyword>
<evidence type="ECO:0000256" key="1">
    <source>
        <dbReference type="ARBA" id="ARBA00022448"/>
    </source>
</evidence>
<dbReference type="InterPro" id="IPR003593">
    <property type="entry name" value="AAA+_ATPase"/>
</dbReference>
<dbReference type="PANTHER" id="PTHR43790">
    <property type="entry name" value="CARBOHYDRATE TRANSPORT ATP-BINDING PROTEIN MG119-RELATED"/>
    <property type="match status" value="1"/>
</dbReference>
<dbReference type="InterPro" id="IPR050107">
    <property type="entry name" value="ABC_carbohydrate_import_ATPase"/>
</dbReference>
<dbReference type="SUPFAM" id="SSF52540">
    <property type="entry name" value="P-loop containing nucleoside triphosphate hydrolases"/>
    <property type="match status" value="2"/>
</dbReference>
<dbReference type="Gene3D" id="3.40.50.300">
    <property type="entry name" value="P-loop containing nucleotide triphosphate hydrolases"/>
    <property type="match status" value="2"/>
</dbReference>
<accession>A0A9D1SFV3</accession>
<dbReference type="InterPro" id="IPR027417">
    <property type="entry name" value="P-loop_NTPase"/>
</dbReference>
<name>A0A9D1SFV3_9FIRM</name>
<dbReference type="PROSITE" id="PS00211">
    <property type="entry name" value="ABC_TRANSPORTER_1"/>
    <property type="match status" value="1"/>
</dbReference>
<dbReference type="Pfam" id="PF00005">
    <property type="entry name" value="ABC_tran"/>
    <property type="match status" value="2"/>
</dbReference>
<protein>
    <submittedName>
        <fullName evidence="6">Sugar ABC transporter ATP-binding protein</fullName>
    </submittedName>
</protein>
<organism evidence="6 7">
    <name type="scientific">Candidatus Scatosoma pullistercoris</name>
    <dbReference type="NCBI Taxonomy" id="2840934"/>
    <lineage>
        <taxon>Bacteria</taxon>
        <taxon>Bacillati</taxon>
        <taxon>Bacillota</taxon>
        <taxon>Clostridia</taxon>
        <taxon>Candidatus Scatosoma</taxon>
    </lineage>
</organism>
<feature type="domain" description="ABC transporter" evidence="5">
    <location>
        <begin position="265"/>
        <end position="504"/>
    </location>
</feature>
<dbReference type="AlphaFoldDB" id="A0A9D1SFV3"/>
<dbReference type="InterPro" id="IPR003439">
    <property type="entry name" value="ABC_transporter-like_ATP-bd"/>
</dbReference>
<dbReference type="PROSITE" id="PS50893">
    <property type="entry name" value="ABC_TRANSPORTER_2"/>
    <property type="match status" value="2"/>
</dbReference>
<dbReference type="Proteomes" id="UP000824081">
    <property type="component" value="Unassembled WGS sequence"/>
</dbReference>
<dbReference type="InterPro" id="IPR017871">
    <property type="entry name" value="ABC_transporter-like_CS"/>
</dbReference>
<evidence type="ECO:0000256" key="2">
    <source>
        <dbReference type="ARBA" id="ARBA00022737"/>
    </source>
</evidence>
<evidence type="ECO:0000256" key="4">
    <source>
        <dbReference type="ARBA" id="ARBA00022840"/>
    </source>
</evidence>
<evidence type="ECO:0000313" key="6">
    <source>
        <dbReference type="EMBL" id="HIU58849.1"/>
    </source>
</evidence>
<dbReference type="PANTHER" id="PTHR43790:SF9">
    <property type="entry name" value="GALACTOFURANOSE TRANSPORTER ATP-BINDING PROTEIN YTFR"/>
    <property type="match status" value="1"/>
</dbReference>
<feature type="domain" description="ABC transporter" evidence="5">
    <location>
        <begin position="10"/>
        <end position="248"/>
    </location>
</feature>
<evidence type="ECO:0000256" key="3">
    <source>
        <dbReference type="ARBA" id="ARBA00022741"/>
    </source>
</evidence>
<dbReference type="GO" id="GO:0005524">
    <property type="term" value="F:ATP binding"/>
    <property type="evidence" value="ECO:0007669"/>
    <property type="project" value="UniProtKB-KW"/>
</dbReference>
<dbReference type="CDD" id="cd03216">
    <property type="entry name" value="ABC_Carb_Monos_I"/>
    <property type="match status" value="1"/>
</dbReference>
<keyword evidence="3" id="KW-0547">Nucleotide-binding</keyword>
<keyword evidence="1" id="KW-0813">Transport</keyword>